<comment type="subcellular location">
    <subcellularLocation>
        <location evidence="1">Cytoplasm</location>
    </subcellularLocation>
</comment>
<dbReference type="InterPro" id="IPR011989">
    <property type="entry name" value="ARM-like"/>
</dbReference>
<feature type="domain" description="Proteasome adapter and scaffold protein ECM29 HEAT-repeat" evidence="7">
    <location>
        <begin position="891"/>
        <end position="1050"/>
    </location>
</feature>
<dbReference type="PANTHER" id="PTHR23346:SF19">
    <property type="entry name" value="PROTEASOME ADAPTER AND SCAFFOLD PROTEIN ECM29"/>
    <property type="match status" value="1"/>
</dbReference>
<proteinExistence type="predicted"/>
<dbReference type="STRING" id="29655.A0A0K9P5I8"/>
<dbReference type="InterPro" id="IPR055443">
    <property type="entry name" value="HEAT_ECM29"/>
</dbReference>
<evidence type="ECO:0000313" key="9">
    <source>
        <dbReference type="Proteomes" id="UP000036987"/>
    </source>
</evidence>
<dbReference type="GO" id="GO:0036503">
    <property type="term" value="P:ERAD pathway"/>
    <property type="evidence" value="ECO:0000318"/>
    <property type="project" value="GO_Central"/>
</dbReference>
<feature type="domain" description="ECM29 ARM-like repeats" evidence="6">
    <location>
        <begin position="262"/>
        <end position="393"/>
    </location>
</feature>
<dbReference type="GO" id="GO:0060090">
    <property type="term" value="F:molecular adaptor activity"/>
    <property type="evidence" value="ECO:0000318"/>
    <property type="project" value="GO_Central"/>
</dbReference>
<feature type="domain" description="Proteasome component Ecm29 N-terminal" evidence="5">
    <location>
        <begin position="1"/>
        <end position="138"/>
    </location>
</feature>
<name>A0A0K9P5I8_ZOSMR</name>
<dbReference type="GO" id="GO:0005737">
    <property type="term" value="C:cytoplasm"/>
    <property type="evidence" value="ECO:0000318"/>
    <property type="project" value="GO_Central"/>
</dbReference>
<dbReference type="GO" id="GO:0043248">
    <property type="term" value="P:proteasome assembly"/>
    <property type="evidence" value="ECO:0007669"/>
    <property type="project" value="InterPro"/>
</dbReference>
<keyword evidence="4 8" id="KW-0647">Proteasome</keyword>
<gene>
    <name evidence="8" type="ORF">ZOSMA_401G00010</name>
</gene>
<reference evidence="9" key="1">
    <citation type="journal article" date="2016" name="Nature">
        <title>The genome of the seagrass Zostera marina reveals angiosperm adaptation to the sea.</title>
        <authorList>
            <person name="Olsen J.L."/>
            <person name="Rouze P."/>
            <person name="Verhelst B."/>
            <person name="Lin Y.-C."/>
            <person name="Bayer T."/>
            <person name="Collen J."/>
            <person name="Dattolo E."/>
            <person name="De Paoli E."/>
            <person name="Dittami S."/>
            <person name="Maumus F."/>
            <person name="Michel G."/>
            <person name="Kersting A."/>
            <person name="Lauritano C."/>
            <person name="Lohaus R."/>
            <person name="Toepel M."/>
            <person name="Tonon T."/>
            <person name="Vanneste K."/>
            <person name="Amirebrahimi M."/>
            <person name="Brakel J."/>
            <person name="Bostroem C."/>
            <person name="Chovatia M."/>
            <person name="Grimwood J."/>
            <person name="Jenkins J.W."/>
            <person name="Jueterbock A."/>
            <person name="Mraz A."/>
            <person name="Stam W.T."/>
            <person name="Tice H."/>
            <person name="Bornberg-Bauer E."/>
            <person name="Green P.J."/>
            <person name="Pearson G.A."/>
            <person name="Procaccini G."/>
            <person name="Duarte C.M."/>
            <person name="Schmutz J."/>
            <person name="Reusch T.B.H."/>
            <person name="Van de Peer Y."/>
        </authorList>
    </citation>
    <scope>NUCLEOTIDE SEQUENCE [LARGE SCALE GENOMIC DNA]</scope>
    <source>
        <strain evidence="9">cv. Finnish</strain>
    </source>
</reference>
<dbReference type="Proteomes" id="UP000036987">
    <property type="component" value="Unassembled WGS sequence"/>
</dbReference>
<dbReference type="Gene3D" id="1.25.10.10">
    <property type="entry name" value="Leucine-rich Repeat Variant"/>
    <property type="match status" value="3"/>
</dbReference>
<accession>A0A0K9P5I8</accession>
<dbReference type="OrthoDB" id="778952at2759"/>
<evidence type="ECO:0000256" key="2">
    <source>
        <dbReference type="ARBA" id="ARBA00022490"/>
    </source>
</evidence>
<dbReference type="SUPFAM" id="SSF48371">
    <property type="entry name" value="ARM repeat"/>
    <property type="match status" value="2"/>
</dbReference>
<dbReference type="InterPro" id="IPR024372">
    <property type="entry name" value="Ecm29_N"/>
</dbReference>
<sequence length="1448" mass="159639">MGPVILSGILRSLDVNANNDPEVNQIVSKDVKSFAYQAIGLLAVRLPHLFREKTDMAMRLFNALKVEDQSLRFTIQEATITLSVAYKEASTNVLKELEELLLDNSRAEQSEARFCALRWACSLYDMENCPSRFICMIGTSDSKLDIREMAFEGLSLVEDSRPNSSLKGNTNLPKLKDMLDYIFKQQPKLFDSSVTREHNLLFPSKMYYAVIAFLMKCFDKDFGQSGFCMTPETNSCVARLCLLLEHAMATEGSVQLHATASKALVTVGSFIPELITQHYSERITWLKQLLSHIDSDTREAISRLLGIACSAIPPATSSSLITELVSSISTSQTLRFESHHGALCAIGYTVAECIKANIISDVELQSTVSFLVNVIESEGDTLASVAMEAIAHIGLRCSLPKLVHSSFPETVEILTILEGRLRKILSGDGIKAIQKTVISLGHISVKETSFSHINIALELIFSLYRSKVEDILFACGEALSFIWGEVPVTADTILKSNFNSLSETSSFLTSELLASELKSGCFLSVDANKESLIMAREVITRKLFDSLLYSSRKEERCAGTVWLVSLIMYCGRHPKIQELLPEIQEAFSHLLGEQNELTQELASQGMSIIYELGDSSMKQNLVNNLVGTLTGSGKRKRVVKLTEDTEVFQEGAIGENLGGGKLSTYKELCSLANEMGQPDLVYKFMDLANYHASLNSKRGAAFGFSKIAKHAGDVLKPHLGSLIPRLVRYQYDPDKNVQDSMGHIWKSIVTDSKQTIDAYFDPIIDDLLVQSSSRFWRSREASCRAIADLIQGRKFYQVSKHLKRIWIAAFRAMDDIKETVRNSGDSLCRAVSSLTTRLCDVSLTSLVDASDTMGIVLPLLLSEGIVSKVASVQKASIAMVMKLSKGAGVALRPYLSDLVCCMLESLSSLEDQRLNYVELHAGNAGIQTDKLDNLRLSVAKDSPMWETLDLCIQVVDIKSLDLLVPRLAQMIRAGVGLNTRVGIANFITLLAQKVNAEIKPFTSTLVKLLFHAVIEEKSGLAKRAFASASAIILKYAGPALAQKIIEDTASLHSGDRNSQLSCGILFKNYSSFASDLIGGYQATVLPVSFISRFVDDKDVSSLFEDLWEEIASSERVSLQLYLSEIVSLLCDSCASSSWASKKKSAKAIRKLSEVLGESLSPSHHDLIQCLLKEVPGRLWEGKESILFALASICSSCHEAICTKDPTIPNAIINAILPACTKKVKSYREAAFDCVQEVVKAFNKPEFFTSVFPLLVEMCSKTNAIKTTISSSNSSPKNSGDGESDVAAFPMDKVVDCVTSCIHVAFLPDILEQRENIIFVFSHALSPEFSWPVKASVFSSIKELCSKFHTSSQDTTLTRDGILIIQELFQSVAPQVIQCIRSINISQIHDSAASSLHDIIEMYKIVPSTERNASMLKDNIIELCELEKNEHAKSLLKSCINRIESFNDA</sequence>
<keyword evidence="2" id="KW-0963">Cytoplasm</keyword>
<dbReference type="InterPro" id="IPR055444">
    <property type="entry name" value="ARM_ECM29"/>
</dbReference>
<dbReference type="GO" id="GO:0005634">
    <property type="term" value="C:nucleus"/>
    <property type="evidence" value="ECO:0000318"/>
    <property type="project" value="GO_Central"/>
</dbReference>
<evidence type="ECO:0000256" key="3">
    <source>
        <dbReference type="ARBA" id="ARBA00022737"/>
    </source>
</evidence>
<protein>
    <submittedName>
        <fullName evidence="8">Proteasome component ECM29</fullName>
    </submittedName>
</protein>
<dbReference type="EMBL" id="LFYR01001219">
    <property type="protein sequence ID" value="KMZ63492.1"/>
    <property type="molecule type" value="Genomic_DNA"/>
</dbReference>
<dbReference type="InterPro" id="IPR016024">
    <property type="entry name" value="ARM-type_fold"/>
</dbReference>
<dbReference type="Pfam" id="PF24492">
    <property type="entry name" value="HEAT_ECM29"/>
    <property type="match status" value="1"/>
</dbReference>
<keyword evidence="9" id="KW-1185">Reference proteome</keyword>
<comment type="caution">
    <text evidence="8">The sequence shown here is derived from an EMBL/GenBank/DDBJ whole genome shotgun (WGS) entry which is preliminary data.</text>
</comment>
<dbReference type="OMA" id="CRIKDIE"/>
<dbReference type="PANTHER" id="PTHR23346">
    <property type="entry name" value="TRANSLATIONAL ACTIVATOR GCN1-RELATED"/>
    <property type="match status" value="1"/>
</dbReference>
<dbReference type="GO" id="GO:0000502">
    <property type="term" value="C:proteasome complex"/>
    <property type="evidence" value="ECO:0007669"/>
    <property type="project" value="UniProtKB-KW"/>
</dbReference>
<evidence type="ECO:0000259" key="7">
    <source>
        <dbReference type="Pfam" id="PF24492"/>
    </source>
</evidence>
<evidence type="ECO:0000256" key="4">
    <source>
        <dbReference type="ARBA" id="ARBA00022942"/>
    </source>
</evidence>
<dbReference type="Pfam" id="PF23702">
    <property type="entry name" value="ARM_ECM29"/>
    <property type="match status" value="1"/>
</dbReference>
<keyword evidence="3" id="KW-0677">Repeat</keyword>
<organism evidence="8 9">
    <name type="scientific">Zostera marina</name>
    <name type="common">Eelgrass</name>
    <dbReference type="NCBI Taxonomy" id="29655"/>
    <lineage>
        <taxon>Eukaryota</taxon>
        <taxon>Viridiplantae</taxon>
        <taxon>Streptophyta</taxon>
        <taxon>Embryophyta</taxon>
        <taxon>Tracheophyta</taxon>
        <taxon>Spermatophyta</taxon>
        <taxon>Magnoliopsida</taxon>
        <taxon>Liliopsida</taxon>
        <taxon>Zosteraceae</taxon>
        <taxon>Zostera</taxon>
    </lineage>
</organism>
<evidence type="ECO:0000259" key="5">
    <source>
        <dbReference type="Pfam" id="PF13001"/>
    </source>
</evidence>
<evidence type="ECO:0000256" key="1">
    <source>
        <dbReference type="ARBA" id="ARBA00004496"/>
    </source>
</evidence>
<dbReference type="Pfam" id="PF13001">
    <property type="entry name" value="ECM29_N"/>
    <property type="match status" value="1"/>
</dbReference>
<evidence type="ECO:0000313" key="8">
    <source>
        <dbReference type="EMBL" id="KMZ63492.1"/>
    </source>
</evidence>
<evidence type="ECO:0000259" key="6">
    <source>
        <dbReference type="Pfam" id="PF23702"/>
    </source>
</evidence>